<dbReference type="InterPro" id="IPR004358">
    <property type="entry name" value="Sig_transdc_His_kin-like_C"/>
</dbReference>
<evidence type="ECO:0000256" key="3">
    <source>
        <dbReference type="ARBA" id="ARBA00022553"/>
    </source>
</evidence>
<dbReference type="Pfam" id="PF02518">
    <property type="entry name" value="HATPase_c"/>
    <property type="match status" value="1"/>
</dbReference>
<sequence>MLNEEKERLKILLVEDSASQAVLLKRMLESHNYDVETADNGLTGSIKAQEIVPALIISDVNMPVMNGYEMCKLIKAIDELKYIPLILLTQLSNPEDIIYGLECGADNFIIKPYTEKSLMSRIDYLLATSRIRKSDGAGVGIELSLGSKTYLINSEKRQILNLLVSTYEKTLEQNRQLKEKEHELTLLNAVLEQRVQEEIMKRLEKEQLLIQQSKMAEMGGMINAIAHQWRQPLNVISALAQELDDSYEYGELNKEYLVDVKDTILTQVDFMTKTVDDFSDFLRPSKEKMIFDLKGSVEDIVSMFSPYFLKNGISLNTDFLDEDVSVLGYPNEFKQVILNLINNSMDAIILKCSKVHQQAEGRIDIGITKENEKIKVFVSDNGGGIPADIIDKIFEPYFTTKELNKGTGIGLYMAKTIIENHMGWKLTAASFEGSAEFIIEI</sequence>
<dbReference type="InterPro" id="IPR001789">
    <property type="entry name" value="Sig_transdc_resp-reg_receiver"/>
</dbReference>
<dbReference type="Gene3D" id="3.40.50.2300">
    <property type="match status" value="1"/>
</dbReference>
<keyword evidence="9" id="KW-1185">Reference proteome</keyword>
<comment type="caution">
    <text evidence="8">The sequence shown here is derived from an EMBL/GenBank/DDBJ whole genome shotgun (WGS) entry which is preliminary data.</text>
</comment>
<dbReference type="InterPro" id="IPR003661">
    <property type="entry name" value="HisK_dim/P_dom"/>
</dbReference>
<evidence type="ECO:0000256" key="1">
    <source>
        <dbReference type="ARBA" id="ARBA00000085"/>
    </source>
</evidence>
<dbReference type="EC" id="2.7.13.3" evidence="2"/>
<feature type="domain" description="Histidine kinase" evidence="6">
    <location>
        <begin position="224"/>
        <end position="441"/>
    </location>
</feature>
<keyword evidence="8" id="KW-0418">Kinase</keyword>
<evidence type="ECO:0000256" key="2">
    <source>
        <dbReference type="ARBA" id="ARBA00012438"/>
    </source>
</evidence>
<dbReference type="Gene3D" id="1.10.287.130">
    <property type="match status" value="1"/>
</dbReference>
<keyword evidence="8" id="KW-0808">Transferase</keyword>
<name>A0ABR5SKZ8_9BACT</name>
<dbReference type="PRINTS" id="PR00344">
    <property type="entry name" value="BCTRLSENSOR"/>
</dbReference>
<protein>
    <recommendedName>
        <fullName evidence="2">histidine kinase</fullName>
        <ecNumber evidence="2">2.7.13.3</ecNumber>
    </recommendedName>
</protein>
<gene>
    <name evidence="8" type="ORF">ASN18_0955</name>
</gene>
<dbReference type="SMART" id="SM00388">
    <property type="entry name" value="HisKA"/>
    <property type="match status" value="1"/>
</dbReference>
<dbReference type="SMART" id="SM00387">
    <property type="entry name" value="HATPase_c"/>
    <property type="match status" value="1"/>
</dbReference>
<evidence type="ECO:0000256" key="4">
    <source>
        <dbReference type="PROSITE-ProRule" id="PRU00169"/>
    </source>
</evidence>
<evidence type="ECO:0000313" key="9">
    <source>
        <dbReference type="Proteomes" id="UP000060487"/>
    </source>
</evidence>
<reference evidence="8 9" key="1">
    <citation type="submission" date="2015-11" db="EMBL/GenBank/DDBJ databases">
        <authorList>
            <person name="Lin W."/>
        </authorList>
    </citation>
    <scope>NUCLEOTIDE SEQUENCE [LARGE SCALE GENOMIC DNA]</scope>
    <source>
        <strain evidence="8 9">HCH-1</strain>
    </source>
</reference>
<dbReference type="RefSeq" id="WP_085051568.1">
    <property type="nucleotide sequence ID" value="NZ_LNQR01000033.1"/>
</dbReference>
<dbReference type="GO" id="GO:0004673">
    <property type="term" value="F:protein histidine kinase activity"/>
    <property type="evidence" value="ECO:0007669"/>
    <property type="project" value="UniProtKB-EC"/>
</dbReference>
<dbReference type="Pfam" id="PF00072">
    <property type="entry name" value="Response_reg"/>
    <property type="match status" value="1"/>
</dbReference>
<keyword evidence="5" id="KW-0175">Coiled coil</keyword>
<organism evidence="8 9">
    <name type="scientific">Candidatus Magnetominusculus xianensis</name>
    <dbReference type="NCBI Taxonomy" id="1748249"/>
    <lineage>
        <taxon>Bacteria</taxon>
        <taxon>Pseudomonadati</taxon>
        <taxon>Nitrospirota</taxon>
        <taxon>Nitrospiria</taxon>
        <taxon>Nitrospirales</taxon>
        <taxon>Nitrospiraceae</taxon>
        <taxon>Candidatus Magnetominusculus</taxon>
    </lineage>
</organism>
<feature type="coiled-coil region" evidence="5">
    <location>
        <begin position="160"/>
        <end position="194"/>
    </location>
</feature>
<dbReference type="InterPro" id="IPR005467">
    <property type="entry name" value="His_kinase_dom"/>
</dbReference>
<feature type="modified residue" description="4-aspartylphosphate" evidence="4">
    <location>
        <position position="59"/>
    </location>
</feature>
<keyword evidence="3 4" id="KW-0597">Phosphoprotein</keyword>
<dbReference type="SUPFAM" id="SSF52172">
    <property type="entry name" value="CheY-like"/>
    <property type="match status" value="1"/>
</dbReference>
<evidence type="ECO:0000313" key="8">
    <source>
        <dbReference type="EMBL" id="KWT91008.1"/>
    </source>
</evidence>
<evidence type="ECO:0000259" key="7">
    <source>
        <dbReference type="PROSITE" id="PS50110"/>
    </source>
</evidence>
<evidence type="ECO:0000256" key="5">
    <source>
        <dbReference type="SAM" id="Coils"/>
    </source>
</evidence>
<dbReference type="PANTHER" id="PTHR43547">
    <property type="entry name" value="TWO-COMPONENT HISTIDINE KINASE"/>
    <property type="match status" value="1"/>
</dbReference>
<dbReference type="SUPFAM" id="SSF47384">
    <property type="entry name" value="Homodimeric domain of signal transducing histidine kinase"/>
    <property type="match status" value="1"/>
</dbReference>
<dbReference type="SMART" id="SM00448">
    <property type="entry name" value="REC"/>
    <property type="match status" value="1"/>
</dbReference>
<accession>A0ABR5SKZ8</accession>
<dbReference type="PROSITE" id="PS50109">
    <property type="entry name" value="HIS_KIN"/>
    <property type="match status" value="1"/>
</dbReference>
<dbReference type="CDD" id="cd00082">
    <property type="entry name" value="HisKA"/>
    <property type="match status" value="1"/>
</dbReference>
<dbReference type="Gene3D" id="3.30.565.10">
    <property type="entry name" value="Histidine kinase-like ATPase, C-terminal domain"/>
    <property type="match status" value="1"/>
</dbReference>
<dbReference type="PANTHER" id="PTHR43547:SF2">
    <property type="entry name" value="HYBRID SIGNAL TRANSDUCTION HISTIDINE KINASE C"/>
    <property type="match status" value="1"/>
</dbReference>
<dbReference type="PROSITE" id="PS50110">
    <property type="entry name" value="RESPONSE_REGULATORY"/>
    <property type="match status" value="1"/>
</dbReference>
<dbReference type="InterPro" id="IPR003594">
    <property type="entry name" value="HATPase_dom"/>
</dbReference>
<dbReference type="InterPro" id="IPR036097">
    <property type="entry name" value="HisK_dim/P_sf"/>
</dbReference>
<proteinExistence type="predicted"/>
<feature type="domain" description="Response regulatory" evidence="7">
    <location>
        <begin position="10"/>
        <end position="126"/>
    </location>
</feature>
<dbReference type="EMBL" id="LNQR01000033">
    <property type="protein sequence ID" value="KWT91008.1"/>
    <property type="molecule type" value="Genomic_DNA"/>
</dbReference>
<dbReference type="Proteomes" id="UP000060487">
    <property type="component" value="Unassembled WGS sequence"/>
</dbReference>
<comment type="catalytic activity">
    <reaction evidence="1">
        <text>ATP + protein L-histidine = ADP + protein N-phospho-L-histidine.</text>
        <dbReference type="EC" id="2.7.13.3"/>
    </reaction>
</comment>
<evidence type="ECO:0000259" key="6">
    <source>
        <dbReference type="PROSITE" id="PS50109"/>
    </source>
</evidence>
<dbReference type="SUPFAM" id="SSF55874">
    <property type="entry name" value="ATPase domain of HSP90 chaperone/DNA topoisomerase II/histidine kinase"/>
    <property type="match status" value="1"/>
</dbReference>
<dbReference type="InterPro" id="IPR011006">
    <property type="entry name" value="CheY-like_superfamily"/>
</dbReference>
<dbReference type="InterPro" id="IPR036890">
    <property type="entry name" value="HATPase_C_sf"/>
</dbReference>